<accession>A0A498ML98</accession>
<dbReference type="InterPro" id="IPR052789">
    <property type="entry name" value="SSUH2_homolog"/>
</dbReference>
<evidence type="ECO:0000313" key="2">
    <source>
        <dbReference type="Proteomes" id="UP000290572"/>
    </source>
</evidence>
<dbReference type="Proteomes" id="UP000290572">
    <property type="component" value="Unassembled WGS sequence"/>
</dbReference>
<organism evidence="1 2">
    <name type="scientific">Labeo rohita</name>
    <name type="common">Indian major carp</name>
    <name type="synonym">Cyprinus rohita</name>
    <dbReference type="NCBI Taxonomy" id="84645"/>
    <lineage>
        <taxon>Eukaryota</taxon>
        <taxon>Metazoa</taxon>
        <taxon>Chordata</taxon>
        <taxon>Craniata</taxon>
        <taxon>Vertebrata</taxon>
        <taxon>Euteleostomi</taxon>
        <taxon>Actinopterygii</taxon>
        <taxon>Neopterygii</taxon>
        <taxon>Teleostei</taxon>
        <taxon>Ostariophysi</taxon>
        <taxon>Cypriniformes</taxon>
        <taxon>Cyprinidae</taxon>
        <taxon>Labeoninae</taxon>
        <taxon>Labeonini</taxon>
        <taxon>Labeo</taxon>
    </lineage>
</organism>
<sequence length="91" mass="10798">MPEQHINIFFLRKNQVFEFIPNRVPAFPLKKFEKVSGEAFFVDENLLRQTIELVPLTHVYYAYSGKDYDYFVFGRENKVHTTKYPSSCSIL</sequence>
<evidence type="ECO:0000313" key="1">
    <source>
        <dbReference type="EMBL" id="RXN18015.1"/>
    </source>
</evidence>
<dbReference type="AlphaFoldDB" id="A0A498ML98"/>
<proteinExistence type="predicted"/>
<dbReference type="PANTHER" id="PTHR48465:SF1">
    <property type="entry name" value="PROTEIN SSUH2 HOMOLOG"/>
    <property type="match status" value="1"/>
</dbReference>
<protein>
    <submittedName>
        <fullName evidence="1">SSUH2-like protein</fullName>
    </submittedName>
</protein>
<keyword evidence="2" id="KW-1185">Reference proteome</keyword>
<dbReference type="PANTHER" id="PTHR48465">
    <property type="entry name" value="PROTEIN SSUH2 HOMOLOG"/>
    <property type="match status" value="1"/>
</dbReference>
<name>A0A498ML98_LABRO</name>
<dbReference type="EMBL" id="QBIY01012729">
    <property type="protein sequence ID" value="RXN18015.1"/>
    <property type="molecule type" value="Genomic_DNA"/>
</dbReference>
<gene>
    <name evidence="1" type="ORF">ROHU_026486</name>
</gene>
<reference evidence="1 2" key="1">
    <citation type="submission" date="2018-03" db="EMBL/GenBank/DDBJ databases">
        <title>Draft genome sequence of Rohu Carp (Labeo rohita).</title>
        <authorList>
            <person name="Das P."/>
            <person name="Kushwaha B."/>
            <person name="Joshi C.G."/>
            <person name="Kumar D."/>
            <person name="Nagpure N.S."/>
            <person name="Sahoo L."/>
            <person name="Das S.P."/>
            <person name="Bit A."/>
            <person name="Patnaik S."/>
            <person name="Meher P.K."/>
            <person name="Jayasankar P."/>
            <person name="Koringa P.G."/>
            <person name="Patel N.V."/>
            <person name="Hinsu A.T."/>
            <person name="Kumar R."/>
            <person name="Pandey M."/>
            <person name="Agarwal S."/>
            <person name="Srivastava S."/>
            <person name="Singh M."/>
            <person name="Iquebal M.A."/>
            <person name="Jaiswal S."/>
            <person name="Angadi U.B."/>
            <person name="Kumar N."/>
            <person name="Raza M."/>
            <person name="Shah T.M."/>
            <person name="Rai A."/>
            <person name="Jena J.K."/>
        </authorList>
    </citation>
    <scope>NUCLEOTIDE SEQUENCE [LARGE SCALE GENOMIC DNA]</scope>
    <source>
        <strain evidence="1">DASCIFA01</strain>
        <tissue evidence="1">Testis</tissue>
    </source>
</reference>
<comment type="caution">
    <text evidence="1">The sequence shown here is derived from an EMBL/GenBank/DDBJ whole genome shotgun (WGS) entry which is preliminary data.</text>
</comment>